<dbReference type="PANTHER" id="PTHR43648">
    <property type="entry name" value="ELECTRON TRANSFER FLAVOPROTEIN BETA SUBUNIT LYSINE METHYLTRANSFERASE"/>
    <property type="match status" value="1"/>
</dbReference>
<keyword evidence="3 6" id="KW-0489">Methyltransferase</keyword>
<comment type="catalytic activity">
    <reaction evidence="6">
        <text>L-lysyl-[protein] + 3 S-adenosyl-L-methionine = N(6),N(6),N(6)-trimethyl-L-lysyl-[protein] + 3 S-adenosyl-L-homocysteine + 3 H(+)</text>
        <dbReference type="Rhea" id="RHEA:54192"/>
        <dbReference type="Rhea" id="RHEA-COMP:9752"/>
        <dbReference type="Rhea" id="RHEA-COMP:13826"/>
        <dbReference type="ChEBI" id="CHEBI:15378"/>
        <dbReference type="ChEBI" id="CHEBI:29969"/>
        <dbReference type="ChEBI" id="CHEBI:57856"/>
        <dbReference type="ChEBI" id="CHEBI:59789"/>
        <dbReference type="ChEBI" id="CHEBI:61961"/>
    </reaction>
</comment>
<keyword evidence="7" id="KW-0687">Ribonucleoprotein</keyword>
<evidence type="ECO:0000313" key="8">
    <source>
        <dbReference type="Proteomes" id="UP000553059"/>
    </source>
</evidence>
<dbReference type="Proteomes" id="UP000553059">
    <property type="component" value="Unassembled WGS sequence"/>
</dbReference>
<keyword evidence="5 6" id="KW-0949">S-adenosyl-L-methionine</keyword>
<dbReference type="EC" id="2.1.1.-" evidence="6"/>
<evidence type="ECO:0000256" key="4">
    <source>
        <dbReference type="ARBA" id="ARBA00022679"/>
    </source>
</evidence>
<gene>
    <name evidence="6 7" type="primary">prmA</name>
    <name evidence="7" type="ORF">GX523_17755</name>
</gene>
<dbReference type="InterPro" id="IPR029063">
    <property type="entry name" value="SAM-dependent_MTases_sf"/>
</dbReference>
<dbReference type="GO" id="GO:0005737">
    <property type="term" value="C:cytoplasm"/>
    <property type="evidence" value="ECO:0007669"/>
    <property type="project" value="UniProtKB-SubCell"/>
</dbReference>
<evidence type="ECO:0000256" key="3">
    <source>
        <dbReference type="ARBA" id="ARBA00022603"/>
    </source>
</evidence>
<proteinExistence type="inferred from homology"/>
<dbReference type="SUPFAM" id="SSF53335">
    <property type="entry name" value="S-adenosyl-L-methionine-dependent methyltransferases"/>
    <property type="match status" value="1"/>
</dbReference>
<keyword evidence="7" id="KW-0689">Ribosomal protein</keyword>
<keyword evidence="2 6" id="KW-0963">Cytoplasm</keyword>
<name>A0A7C7D818_9FIRM</name>
<organism evidence="7 8">
    <name type="scientific">Desulfitobacterium dehalogenans</name>
    <dbReference type="NCBI Taxonomy" id="36854"/>
    <lineage>
        <taxon>Bacteria</taxon>
        <taxon>Bacillati</taxon>
        <taxon>Bacillota</taxon>
        <taxon>Clostridia</taxon>
        <taxon>Eubacteriales</taxon>
        <taxon>Desulfitobacteriaceae</taxon>
        <taxon>Desulfitobacterium</taxon>
    </lineage>
</organism>
<feature type="binding site" evidence="6">
    <location>
        <position position="244"/>
    </location>
    <ligand>
        <name>S-adenosyl-L-methionine</name>
        <dbReference type="ChEBI" id="CHEBI:59789"/>
    </ligand>
</feature>
<evidence type="ECO:0000313" key="7">
    <source>
        <dbReference type="EMBL" id="HHY28547.1"/>
    </source>
</evidence>
<dbReference type="GO" id="GO:0032259">
    <property type="term" value="P:methylation"/>
    <property type="evidence" value="ECO:0007669"/>
    <property type="project" value="UniProtKB-KW"/>
</dbReference>
<dbReference type="PANTHER" id="PTHR43648:SF1">
    <property type="entry name" value="ELECTRON TRANSFER FLAVOPROTEIN BETA SUBUNIT LYSINE METHYLTRANSFERASE"/>
    <property type="match status" value="1"/>
</dbReference>
<reference evidence="7 8" key="1">
    <citation type="journal article" date="2020" name="Biotechnol. Biofuels">
        <title>New insights from the biogas microbiome by comprehensive genome-resolved metagenomics of nearly 1600 species originating from multiple anaerobic digesters.</title>
        <authorList>
            <person name="Campanaro S."/>
            <person name="Treu L."/>
            <person name="Rodriguez-R L.M."/>
            <person name="Kovalovszki A."/>
            <person name="Ziels R.M."/>
            <person name="Maus I."/>
            <person name="Zhu X."/>
            <person name="Kougias P.G."/>
            <person name="Basile A."/>
            <person name="Luo G."/>
            <person name="Schluter A."/>
            <person name="Konstantinidis K.T."/>
            <person name="Angelidaki I."/>
        </authorList>
    </citation>
    <scope>NUCLEOTIDE SEQUENCE [LARGE SCALE GENOMIC DNA]</scope>
    <source>
        <strain evidence="7">AS05jafATM_4</strain>
    </source>
</reference>
<comment type="function">
    <text evidence="6">Methylates ribosomal protein L11.</text>
</comment>
<dbReference type="PIRSF" id="PIRSF000401">
    <property type="entry name" value="RPL11_MTase"/>
    <property type="match status" value="1"/>
</dbReference>
<dbReference type="InterPro" id="IPR004498">
    <property type="entry name" value="Ribosomal_PrmA_MeTrfase"/>
</dbReference>
<dbReference type="CDD" id="cd02440">
    <property type="entry name" value="AdoMet_MTases"/>
    <property type="match status" value="1"/>
</dbReference>
<dbReference type="HAMAP" id="MF_00735">
    <property type="entry name" value="Methyltr_PrmA"/>
    <property type="match status" value="1"/>
</dbReference>
<dbReference type="NCBIfam" id="TIGR00406">
    <property type="entry name" value="prmA"/>
    <property type="match status" value="1"/>
</dbReference>
<dbReference type="Pfam" id="PF06325">
    <property type="entry name" value="PrmA"/>
    <property type="match status" value="1"/>
</dbReference>
<evidence type="ECO:0000256" key="5">
    <source>
        <dbReference type="ARBA" id="ARBA00022691"/>
    </source>
</evidence>
<dbReference type="GO" id="GO:0005840">
    <property type="term" value="C:ribosome"/>
    <property type="evidence" value="ECO:0007669"/>
    <property type="project" value="UniProtKB-KW"/>
</dbReference>
<evidence type="ECO:0000256" key="6">
    <source>
        <dbReference type="HAMAP-Rule" id="MF_00735"/>
    </source>
</evidence>
<protein>
    <recommendedName>
        <fullName evidence="6">Ribosomal protein L11 methyltransferase</fullName>
        <shortName evidence="6">L11 Mtase</shortName>
        <ecNumber evidence="6">2.1.1.-</ecNumber>
    </recommendedName>
</protein>
<feature type="binding site" evidence="6">
    <location>
        <position position="201"/>
    </location>
    <ligand>
        <name>S-adenosyl-L-methionine</name>
        <dbReference type="ChEBI" id="CHEBI:59789"/>
    </ligand>
</feature>
<evidence type="ECO:0000256" key="1">
    <source>
        <dbReference type="ARBA" id="ARBA00009741"/>
    </source>
</evidence>
<dbReference type="GO" id="GO:0008276">
    <property type="term" value="F:protein methyltransferase activity"/>
    <property type="evidence" value="ECO:0007669"/>
    <property type="project" value="UniProtKB-UniRule"/>
</dbReference>
<accession>A0A7C7D818</accession>
<dbReference type="InterPro" id="IPR050078">
    <property type="entry name" value="Ribosomal_L11_MeTrfase_PrmA"/>
</dbReference>
<keyword evidence="4 6" id="KW-0808">Transferase</keyword>
<feature type="binding site" evidence="6">
    <location>
        <position position="159"/>
    </location>
    <ligand>
        <name>S-adenosyl-L-methionine</name>
        <dbReference type="ChEBI" id="CHEBI:59789"/>
    </ligand>
</feature>
<feature type="binding site" evidence="6">
    <location>
        <position position="180"/>
    </location>
    <ligand>
        <name>S-adenosyl-L-methionine</name>
        <dbReference type="ChEBI" id="CHEBI:59789"/>
    </ligand>
</feature>
<sequence>MNWREIAVTVSSAGEEAVADLFYQLGCPGVSVEDPELLRSYVESGNWDYHDFGEIALTGTSVVKGYFCEDHELQSKLQRLDEGLKEVLHCFPEWVLQVKGLTVQEEDWATSWKAYFKPVRIGERFLIKPSWEEVAPQPQDIVLELDPGMAFGTGTHATTSLCLETLEERVRPDMRVFDLGTGSGILAIAAAKLGAQVEAIDLDSVAVKVAQENVELNQVAERVRVQQGDLGTVLHGQADLVVANIIADVILMLIPDLKRIMRGDGEFLASGIIEHRSPDVEAGLREHGLEVLEKKEDSGWVLLRAGWQGASL</sequence>
<dbReference type="Gene3D" id="3.40.50.150">
    <property type="entry name" value="Vaccinia Virus protein VP39"/>
    <property type="match status" value="1"/>
</dbReference>
<dbReference type="AlphaFoldDB" id="A0A7C7D818"/>
<dbReference type="EMBL" id="DUTF01000375">
    <property type="protein sequence ID" value="HHY28547.1"/>
    <property type="molecule type" value="Genomic_DNA"/>
</dbReference>
<comment type="subcellular location">
    <subcellularLocation>
        <location evidence="6">Cytoplasm</location>
    </subcellularLocation>
</comment>
<comment type="similarity">
    <text evidence="1 6">Belongs to the methyltransferase superfamily. PrmA family.</text>
</comment>
<comment type="caution">
    <text evidence="7">The sequence shown here is derived from an EMBL/GenBank/DDBJ whole genome shotgun (WGS) entry which is preliminary data.</text>
</comment>
<evidence type="ECO:0000256" key="2">
    <source>
        <dbReference type="ARBA" id="ARBA00022490"/>
    </source>
</evidence>